<dbReference type="AlphaFoldDB" id="A0A1M6BUS6"/>
<evidence type="ECO:0000313" key="2">
    <source>
        <dbReference type="Proteomes" id="UP000184052"/>
    </source>
</evidence>
<name>A0A1M6BUS6_9FIRM</name>
<dbReference type="STRING" id="1121476.SAMN02745751_00476"/>
<accession>A0A1M6BUS6</accession>
<dbReference type="OrthoDB" id="2081481at2"/>
<dbReference type="RefSeq" id="WP_073046553.1">
    <property type="nucleotide sequence ID" value="NZ_FQZL01000005.1"/>
</dbReference>
<dbReference type="EMBL" id="FQZL01000005">
    <property type="protein sequence ID" value="SHI52353.1"/>
    <property type="molecule type" value="Genomic_DNA"/>
</dbReference>
<organism evidence="1 2">
    <name type="scientific">Dethiosulfatibacter aminovorans DSM 17477</name>
    <dbReference type="NCBI Taxonomy" id="1121476"/>
    <lineage>
        <taxon>Bacteria</taxon>
        <taxon>Bacillati</taxon>
        <taxon>Bacillota</taxon>
        <taxon>Tissierellia</taxon>
        <taxon>Dethiosulfatibacter</taxon>
    </lineage>
</organism>
<protein>
    <submittedName>
        <fullName evidence="1">Uncharacterized protein</fullName>
    </submittedName>
</protein>
<sequence length="175" mass="19829">MDYILEEIEGLYRVIMLKEFRRTPGVDFDIMDKSMVPKVDAVDRVIHKGNAISPGPVGDVEKTWYMHPHQADNLFVLAGERHVEVYTPEHGKIERFLITPDSIEHNGVKICDGNAVVVWPPGVFHRITSGAGGSASINLATHYEGFDIRTNFNIFEVDTVTGEYRVIREGYRDQK</sequence>
<evidence type="ECO:0000313" key="1">
    <source>
        <dbReference type="EMBL" id="SHI52353.1"/>
    </source>
</evidence>
<dbReference type="Proteomes" id="UP000184052">
    <property type="component" value="Unassembled WGS sequence"/>
</dbReference>
<gene>
    <name evidence="1" type="ORF">SAMN02745751_00476</name>
</gene>
<proteinExistence type="predicted"/>
<reference evidence="1 2" key="1">
    <citation type="submission" date="2016-11" db="EMBL/GenBank/DDBJ databases">
        <authorList>
            <person name="Jaros S."/>
            <person name="Januszkiewicz K."/>
            <person name="Wedrychowicz H."/>
        </authorList>
    </citation>
    <scope>NUCLEOTIDE SEQUENCE [LARGE SCALE GENOMIC DNA]</scope>
    <source>
        <strain evidence="1 2">DSM 17477</strain>
    </source>
</reference>
<keyword evidence="2" id="KW-1185">Reference proteome</keyword>